<gene>
    <name evidence="2" type="ORF">EB796_018118</name>
</gene>
<feature type="compositionally biased region" description="Basic and acidic residues" evidence="1">
    <location>
        <begin position="8"/>
        <end position="18"/>
    </location>
</feature>
<dbReference type="Proteomes" id="UP000593567">
    <property type="component" value="Unassembled WGS sequence"/>
</dbReference>
<dbReference type="AlphaFoldDB" id="A0A7J7JBD4"/>
<evidence type="ECO:0000313" key="3">
    <source>
        <dbReference type="Proteomes" id="UP000593567"/>
    </source>
</evidence>
<feature type="region of interest" description="Disordered" evidence="1">
    <location>
        <begin position="1"/>
        <end position="41"/>
    </location>
</feature>
<name>A0A7J7JBD4_BUGNE</name>
<comment type="caution">
    <text evidence="2">The sequence shown here is derived from an EMBL/GenBank/DDBJ whole genome shotgun (WGS) entry which is preliminary data.</text>
</comment>
<sequence>MQAVMDSDMTKEVKDKLSIESGEESNKSISSGDASGGPSSAASGDGLVHLTVYGNPSAGLYTGNELSKHVTAFVKRAADLAGRSCSVKLCVYSPFFDEAVIKDIMEKIIDAKNLSTVFMTRLVKVHRLIVSEYSRPQNQLVSVVDSLSPEHRERLLEKLESGKIKVCKIDSDQYFHCKWLNIEHDKEVQLLIASANLLIMPCLYEANPQQRGAIKRRCQGRSQEELVEFAEYKK</sequence>
<feature type="compositionally biased region" description="Low complexity" evidence="1">
    <location>
        <begin position="28"/>
        <end position="41"/>
    </location>
</feature>
<protein>
    <submittedName>
        <fullName evidence="2">Uncharacterized protein</fullName>
    </submittedName>
</protein>
<proteinExistence type="predicted"/>
<dbReference type="EMBL" id="VXIV02002696">
    <property type="protein sequence ID" value="KAF6023569.1"/>
    <property type="molecule type" value="Genomic_DNA"/>
</dbReference>
<accession>A0A7J7JBD4</accession>
<reference evidence="2" key="1">
    <citation type="submission" date="2020-06" db="EMBL/GenBank/DDBJ databases">
        <title>Draft genome of Bugula neritina, a colonial animal packing powerful symbionts and potential medicines.</title>
        <authorList>
            <person name="Rayko M."/>
        </authorList>
    </citation>
    <scope>NUCLEOTIDE SEQUENCE [LARGE SCALE GENOMIC DNA]</scope>
    <source>
        <strain evidence="2">Kwan_BN1</strain>
    </source>
</reference>
<evidence type="ECO:0000313" key="2">
    <source>
        <dbReference type="EMBL" id="KAF6023569.1"/>
    </source>
</evidence>
<keyword evidence="3" id="KW-1185">Reference proteome</keyword>
<evidence type="ECO:0000256" key="1">
    <source>
        <dbReference type="SAM" id="MobiDB-lite"/>
    </source>
</evidence>
<organism evidence="2 3">
    <name type="scientific">Bugula neritina</name>
    <name type="common">Brown bryozoan</name>
    <name type="synonym">Sertularia neritina</name>
    <dbReference type="NCBI Taxonomy" id="10212"/>
    <lineage>
        <taxon>Eukaryota</taxon>
        <taxon>Metazoa</taxon>
        <taxon>Spiralia</taxon>
        <taxon>Lophotrochozoa</taxon>
        <taxon>Bryozoa</taxon>
        <taxon>Gymnolaemata</taxon>
        <taxon>Cheilostomatida</taxon>
        <taxon>Flustrina</taxon>
        <taxon>Buguloidea</taxon>
        <taxon>Bugulidae</taxon>
        <taxon>Bugula</taxon>
    </lineage>
</organism>